<sequence length="616" mass="70612">MRSLLIVLLLLLCFKGQAQKFKTDLIQDDEVRMTTDPDFPDASAVILFKEVITSVTSHVEVYQRIKILNEDGLDYGTISIPYPEPYKIRGKIHNWNGTAVETIELEKEFIFEEEVIDGVEFVTLTFPKVQSGSVIELSYRSKYGTTADIDLQHDIPVKRIRVEAVNGSGAKLKLVQNPMAYVRTKRTNNDNATVIKAENLPALEYESHVYNMELYRAKLKFVFTGYVRYSGNFTWNGIVRNLYKDHGFNPHLRPNRVYQETLTELLGNEKDTLAQAKLVYDYVQSTINWNDYIGYYPDNGTRKTFKDQEGDLADINILLVSMLRSLGITAYPVVTSTKNNGLHITPSPEAFNYLIACAEINGEKHLLDAANEEASFEFLPEVLLNGWGRAVDEDRIGSTIDLTHPKTSSETLLIKASLDDDLVVSGQVDGRCTGYLAFSLNQYIEDRGEISIENLVDFDRGDVEAHDLEFDANEVAYDLTSFKYQFEMEDLVETIGQEVYISPFLFFDLQQNPFDAEERRFPIDFGFPKKLTRRVTITIPEGYKVKSVPDAVRFKMNNDRGAYYFQAQEYANTLQIVFTHEIRNSMIPTLEYPDLQEFYNRRMAVEDQRIVLIKTQ</sequence>
<organism evidence="4 5">
    <name type="scientific">Aureitalea marina</name>
    <dbReference type="NCBI Taxonomy" id="930804"/>
    <lineage>
        <taxon>Bacteria</taxon>
        <taxon>Pseudomonadati</taxon>
        <taxon>Bacteroidota</taxon>
        <taxon>Flavobacteriia</taxon>
        <taxon>Flavobacteriales</taxon>
        <taxon>Flavobacteriaceae</taxon>
        <taxon>Aureitalea</taxon>
    </lineage>
</organism>
<dbReference type="InterPro" id="IPR002931">
    <property type="entry name" value="Transglutaminase-like"/>
</dbReference>
<reference evidence="4 5" key="1">
    <citation type="submission" date="2016-11" db="EMBL/GenBank/DDBJ databases">
        <title>Trade-off between light-utilization and light-protection in marine flavobacteria.</title>
        <authorList>
            <person name="Kumagai Y."/>
        </authorList>
    </citation>
    <scope>NUCLEOTIDE SEQUENCE [LARGE SCALE GENOMIC DNA]</scope>
    <source>
        <strain evidence="4 5">NBRC 107741</strain>
    </source>
</reference>
<dbReference type="OrthoDB" id="98874at2"/>
<comment type="caution">
    <text evidence="4">The sequence shown here is derived from an EMBL/GenBank/DDBJ whole genome shotgun (WGS) entry which is preliminary data.</text>
</comment>
<dbReference type="AlphaFoldDB" id="A0A2S7KM07"/>
<dbReference type="Gene3D" id="2.60.40.3140">
    <property type="match status" value="1"/>
</dbReference>
<dbReference type="SUPFAM" id="SSF54001">
    <property type="entry name" value="Cysteine proteinases"/>
    <property type="match status" value="1"/>
</dbReference>
<keyword evidence="1" id="KW-0732">Signal</keyword>
<evidence type="ECO:0000313" key="5">
    <source>
        <dbReference type="Proteomes" id="UP000239800"/>
    </source>
</evidence>
<evidence type="ECO:0000256" key="1">
    <source>
        <dbReference type="SAM" id="SignalP"/>
    </source>
</evidence>
<proteinExistence type="predicted"/>
<feature type="domain" description="DUF3857" evidence="3">
    <location>
        <begin position="59"/>
        <end position="202"/>
    </location>
</feature>
<dbReference type="Proteomes" id="UP000239800">
    <property type="component" value="Unassembled WGS sequence"/>
</dbReference>
<dbReference type="Gene3D" id="3.10.620.30">
    <property type="match status" value="1"/>
</dbReference>
<evidence type="ECO:0000259" key="3">
    <source>
        <dbReference type="Pfam" id="PF12969"/>
    </source>
</evidence>
<accession>A0A2S7KM07</accession>
<dbReference type="InterPro" id="IPR024618">
    <property type="entry name" value="DUF3857"/>
</dbReference>
<dbReference type="Pfam" id="PF12969">
    <property type="entry name" value="DUF3857"/>
    <property type="match status" value="1"/>
</dbReference>
<feature type="chain" id="PRO_5015522367" description="DUF3857 domain-containing protein" evidence="1">
    <location>
        <begin position="19"/>
        <end position="616"/>
    </location>
</feature>
<dbReference type="Gene3D" id="2.60.120.1130">
    <property type="match status" value="1"/>
</dbReference>
<dbReference type="Pfam" id="PF01841">
    <property type="entry name" value="Transglut_core"/>
    <property type="match status" value="1"/>
</dbReference>
<dbReference type="InterPro" id="IPR038765">
    <property type="entry name" value="Papain-like_cys_pep_sf"/>
</dbReference>
<dbReference type="EMBL" id="MQUB01000001">
    <property type="protein sequence ID" value="PQB03657.1"/>
    <property type="molecule type" value="Genomic_DNA"/>
</dbReference>
<evidence type="ECO:0008006" key="6">
    <source>
        <dbReference type="Google" id="ProtNLM"/>
    </source>
</evidence>
<feature type="signal peptide" evidence="1">
    <location>
        <begin position="1"/>
        <end position="18"/>
    </location>
</feature>
<evidence type="ECO:0000259" key="2">
    <source>
        <dbReference type="Pfam" id="PF01841"/>
    </source>
</evidence>
<evidence type="ECO:0000313" key="4">
    <source>
        <dbReference type="EMBL" id="PQB03657.1"/>
    </source>
</evidence>
<feature type="domain" description="Transglutaminase-like" evidence="2">
    <location>
        <begin position="263"/>
        <end position="340"/>
    </location>
</feature>
<keyword evidence="5" id="KW-1185">Reference proteome</keyword>
<dbReference type="RefSeq" id="WP_104811579.1">
    <property type="nucleotide sequence ID" value="NZ_MQUB01000001.1"/>
</dbReference>
<protein>
    <recommendedName>
        <fullName evidence="6">DUF3857 domain-containing protein</fullName>
    </recommendedName>
</protein>
<gene>
    <name evidence="4" type="ORF">BST85_01130</name>
</gene>
<name>A0A2S7KM07_9FLAO</name>